<gene>
    <name evidence="2" type="ORF">OIH86_25215</name>
</gene>
<feature type="domain" description="Metallo-beta-lactamase" evidence="1">
    <location>
        <begin position="260"/>
        <end position="454"/>
    </location>
</feature>
<feature type="domain" description="Metallo-beta-lactamase" evidence="1">
    <location>
        <begin position="14"/>
        <end position="207"/>
    </location>
</feature>
<proteinExistence type="predicted"/>
<evidence type="ECO:0000259" key="1">
    <source>
        <dbReference type="SMART" id="SM00849"/>
    </source>
</evidence>
<evidence type="ECO:0000313" key="3">
    <source>
        <dbReference type="Proteomes" id="UP001526147"/>
    </source>
</evidence>
<dbReference type="SMART" id="SM00849">
    <property type="entry name" value="Lactamase_B"/>
    <property type="match status" value="2"/>
</dbReference>
<accession>A0ABT3DPH3</accession>
<dbReference type="Gene3D" id="3.60.15.10">
    <property type="entry name" value="Ribonuclease Z/Hydroxyacylglutathione hydrolase-like"/>
    <property type="match status" value="2"/>
</dbReference>
<dbReference type="PANTHER" id="PTHR42951:SF17">
    <property type="entry name" value="METALLO-BETA-LACTAMASE DOMAIN-CONTAINING PROTEIN"/>
    <property type="match status" value="1"/>
</dbReference>
<dbReference type="InterPro" id="IPR050855">
    <property type="entry name" value="NDM-1-like"/>
</dbReference>
<dbReference type="Proteomes" id="UP001526147">
    <property type="component" value="Unassembled WGS sequence"/>
</dbReference>
<dbReference type="InterPro" id="IPR001279">
    <property type="entry name" value="Metallo-B-lactamas"/>
</dbReference>
<dbReference type="RefSeq" id="WP_264144963.1">
    <property type="nucleotide sequence ID" value="NZ_JAOYEY010000052.1"/>
</dbReference>
<evidence type="ECO:0000313" key="2">
    <source>
        <dbReference type="EMBL" id="MCV9888963.1"/>
    </source>
</evidence>
<dbReference type="CDD" id="cd06262">
    <property type="entry name" value="metallo-hydrolase-like_MBL-fold"/>
    <property type="match status" value="2"/>
</dbReference>
<dbReference type="InterPro" id="IPR036866">
    <property type="entry name" value="RibonucZ/Hydroxyglut_hydro"/>
</dbReference>
<organism evidence="2 3">
    <name type="scientific">Metabacillus halosaccharovorans</name>
    <dbReference type="NCBI Taxonomy" id="930124"/>
    <lineage>
        <taxon>Bacteria</taxon>
        <taxon>Bacillati</taxon>
        <taxon>Bacillota</taxon>
        <taxon>Bacilli</taxon>
        <taxon>Bacillales</taxon>
        <taxon>Bacillaceae</taxon>
        <taxon>Metabacillus</taxon>
    </lineage>
</organism>
<name>A0ABT3DPH3_9BACI</name>
<dbReference type="EMBL" id="JAOYEY010000052">
    <property type="protein sequence ID" value="MCV9888963.1"/>
    <property type="molecule type" value="Genomic_DNA"/>
</dbReference>
<comment type="caution">
    <text evidence="2">The sequence shown here is derived from an EMBL/GenBank/DDBJ whole genome shotgun (WGS) entry which is preliminary data.</text>
</comment>
<protein>
    <submittedName>
        <fullName evidence="2">MBL fold metallo-hydrolase</fullName>
    </submittedName>
</protein>
<dbReference type="PANTHER" id="PTHR42951">
    <property type="entry name" value="METALLO-BETA-LACTAMASE DOMAIN-CONTAINING"/>
    <property type="match status" value="1"/>
</dbReference>
<dbReference type="SUPFAM" id="SSF56281">
    <property type="entry name" value="Metallo-hydrolase/oxidoreductase"/>
    <property type="match status" value="2"/>
</dbReference>
<reference evidence="2 3" key="1">
    <citation type="submission" date="2022-10" db="EMBL/GenBank/DDBJ databases">
        <title>Draft genome assembly of moderately radiation resistant bacterium Metabacillus halosaccharovorans.</title>
        <authorList>
            <person name="Pal S."/>
            <person name="Gopinathan A."/>
        </authorList>
    </citation>
    <scope>NUCLEOTIDE SEQUENCE [LARGE SCALE GENOMIC DNA]</scope>
    <source>
        <strain evidence="2 3">VITHBRA001</strain>
    </source>
</reference>
<dbReference type="Pfam" id="PF00753">
    <property type="entry name" value="Lactamase_B"/>
    <property type="match status" value="2"/>
</dbReference>
<keyword evidence="3" id="KW-1185">Reference proteome</keyword>
<sequence>MKQISTNLYVYKDTCNVYILKTNEKAILIDFGNGDVLDELHSIGVTEITDILMTHHHRDQAQGLERAVRKEIRIWVPYVEKDLFEKVDEHWKAREIDNNYNMRQDRFSILHSIPIYQALRDYAMYTLNGIELTVVPSPGHTTGSISFITKLDGKKLAFTGDLIYAPGKVWSMSATQWSYNGGEGIAYSVLSLLDIQDRKPDLLLPSHGFMMDAPFEAIKQLVNRFSKLMKLRKQNPRLFQLRENPYEAITPHLLKNRTSMSNSYVVLSKSGKALFIDFGYDFMGGIAAGADRASRRPWLYTISRLKEQFGIKKIDVVIPTHFHDDHVAGLNVLRDVEGTEVWCPENFSSILEQPKKYNLPCLWYDHIKVDRTLPLQKAIKWEEYEFTLHEQSGHTLYSVVIDFMVDGKRVLAIGDQYQDENVNYVYHNKFRIWDYCDSANLYRTIHPDILISGHWDPVYVNEEFLDHINNQGELLKQYHEELLPLEELDLGEEGFGAAIYPYQTHIEAGETFAITIEVKNPFYDEKTVVAKLITPDGWIVENSEVCKNLPGNTSYHYSTGITVPKGLAGNKLLMAVDLKIDEYHFGQHAEALVSIINKLHES</sequence>